<keyword evidence="1" id="KW-0472">Membrane</keyword>
<feature type="transmembrane region" description="Helical" evidence="1">
    <location>
        <begin position="182"/>
        <end position="203"/>
    </location>
</feature>
<comment type="caution">
    <text evidence="2">The sequence shown here is derived from an EMBL/GenBank/DDBJ whole genome shotgun (WGS) entry which is preliminary data.</text>
</comment>
<keyword evidence="3" id="KW-1185">Reference proteome</keyword>
<reference evidence="2 3" key="1">
    <citation type="journal article" date="2023" name="Int. J. Syst. Evol. Microbiol.">
        <title>The observation of taxonomic boundaries for the 16SrII and 16SrXXV phytoplasmas using genome-based delimitation.</title>
        <authorList>
            <person name="Rodrigues Jardim B."/>
            <person name="Tran-Nguyen L.T.T."/>
            <person name="Gambley C."/>
            <person name="Al-Sadi A.M."/>
            <person name="Al-Subhi A.M."/>
            <person name="Foissac X."/>
            <person name="Salar P."/>
            <person name="Cai H."/>
            <person name="Yang J.Y."/>
            <person name="Davis R."/>
            <person name="Jones L."/>
            <person name="Rodoni B."/>
            <person name="Constable F.E."/>
        </authorList>
    </citation>
    <scope>NUCLEOTIDE SEQUENCE [LARGE SCALE GENOMIC DNA]</scope>
    <source>
        <strain evidence="2">BAWM-155c</strain>
    </source>
</reference>
<feature type="transmembrane region" description="Helical" evidence="1">
    <location>
        <begin position="250"/>
        <end position="271"/>
    </location>
</feature>
<name>A0ABT9DEC8_9MOLU</name>
<proteinExistence type="predicted"/>
<feature type="transmembrane region" description="Helical" evidence="1">
    <location>
        <begin position="149"/>
        <end position="170"/>
    </location>
</feature>
<evidence type="ECO:0000256" key="1">
    <source>
        <dbReference type="SAM" id="Phobius"/>
    </source>
</evidence>
<evidence type="ECO:0000313" key="2">
    <source>
        <dbReference type="EMBL" id="MDO8168007.1"/>
    </source>
</evidence>
<keyword evidence="1" id="KW-0812">Transmembrane</keyword>
<feature type="transmembrane region" description="Helical" evidence="1">
    <location>
        <begin position="95"/>
        <end position="119"/>
    </location>
</feature>
<sequence>MNKKIKKDEKKGLIYKLSFGGQLLFWFILLTTFFTIITDFSRFFLKNQANTSLILKIIKVIFLYYRFFTNQKTLLVFLVLCSFLIKIKNQRTQSFFILMIVVDSLLTTFVYNCILSPIWNENGDVYKLFKYFKLNNGNISLSKFLYDSYILSIFQHIIIPWSSFFFFFFYLPVSLTNFKKIFYTFFHPLFYLFCYFICLFEPIRSQIGVVCSASECWFPYSSIQCDYYEHSKIFGDPLFRCLYLPEKLAVLFRILILFIIFAFFFLMVFYWKNKFNCSRYFKKTSFFVNL</sequence>
<gene>
    <name evidence="2" type="ORF">OC680_00725</name>
</gene>
<feature type="transmembrane region" description="Helical" evidence="1">
    <location>
        <begin position="12"/>
        <end position="37"/>
    </location>
</feature>
<evidence type="ECO:0000313" key="3">
    <source>
        <dbReference type="Proteomes" id="UP001172036"/>
    </source>
</evidence>
<protein>
    <submittedName>
        <fullName evidence="2">Uncharacterized protein</fullName>
    </submittedName>
</protein>
<keyword evidence="1" id="KW-1133">Transmembrane helix</keyword>
<dbReference type="RefSeq" id="WP_304515210.1">
    <property type="nucleotide sequence ID" value="NZ_JAOSID010000002.1"/>
</dbReference>
<feature type="transmembrane region" description="Helical" evidence="1">
    <location>
        <begin position="57"/>
        <end position="83"/>
    </location>
</feature>
<accession>A0ABT9DEC8</accession>
<dbReference type="EMBL" id="JAOSID010000002">
    <property type="protein sequence ID" value="MDO8168007.1"/>
    <property type="molecule type" value="Genomic_DNA"/>
</dbReference>
<organism evidence="2 3">
    <name type="scientific">Candidatus Phytoplasma melaleucae</name>
    <dbReference type="NCBI Taxonomy" id="2982630"/>
    <lineage>
        <taxon>Bacteria</taxon>
        <taxon>Bacillati</taxon>
        <taxon>Mycoplasmatota</taxon>
        <taxon>Mollicutes</taxon>
        <taxon>Acholeplasmatales</taxon>
        <taxon>Acholeplasmataceae</taxon>
        <taxon>Candidatus Phytoplasma</taxon>
    </lineage>
</organism>
<dbReference type="Proteomes" id="UP001172036">
    <property type="component" value="Unassembled WGS sequence"/>
</dbReference>